<evidence type="ECO:0000313" key="2">
    <source>
        <dbReference type="Proteomes" id="UP000324800"/>
    </source>
</evidence>
<dbReference type="Proteomes" id="UP000324800">
    <property type="component" value="Unassembled WGS sequence"/>
</dbReference>
<organism evidence="1 2">
    <name type="scientific">Streblomastix strix</name>
    <dbReference type="NCBI Taxonomy" id="222440"/>
    <lineage>
        <taxon>Eukaryota</taxon>
        <taxon>Metamonada</taxon>
        <taxon>Preaxostyla</taxon>
        <taxon>Oxymonadida</taxon>
        <taxon>Streblomastigidae</taxon>
        <taxon>Streblomastix</taxon>
    </lineage>
</organism>
<dbReference type="AlphaFoldDB" id="A0A5J4X7Q7"/>
<gene>
    <name evidence="1" type="ORF">EZS28_001189</name>
</gene>
<accession>A0A5J4X7Q7</accession>
<evidence type="ECO:0000313" key="1">
    <source>
        <dbReference type="EMBL" id="KAA6403280.1"/>
    </source>
</evidence>
<reference evidence="1 2" key="1">
    <citation type="submission" date="2019-03" db="EMBL/GenBank/DDBJ databases">
        <title>Single cell metagenomics reveals metabolic interactions within the superorganism composed of flagellate Streblomastix strix and complex community of Bacteroidetes bacteria on its surface.</title>
        <authorList>
            <person name="Treitli S.C."/>
            <person name="Kolisko M."/>
            <person name="Husnik F."/>
            <person name="Keeling P."/>
            <person name="Hampl V."/>
        </authorList>
    </citation>
    <scope>NUCLEOTIDE SEQUENCE [LARGE SCALE GENOMIC DNA]</scope>
    <source>
        <strain evidence="1">ST1C</strain>
    </source>
</reference>
<comment type="caution">
    <text evidence="1">The sequence shown here is derived from an EMBL/GenBank/DDBJ whole genome shotgun (WGS) entry which is preliminary data.</text>
</comment>
<sequence length="89" mass="10248">MTGYKPIDTCIVRVRELFSTRGFVLPAQRVEIWPFPTSATLTGIRTSQNIPLSHVTDFLLLFHKDARYQLFEATDEFEDTLTTPRKTVT</sequence>
<protein>
    <submittedName>
        <fullName evidence="1">Uncharacterized protein</fullName>
    </submittedName>
</protein>
<name>A0A5J4X7Q7_9EUKA</name>
<dbReference type="EMBL" id="SNRW01000118">
    <property type="protein sequence ID" value="KAA6403280.1"/>
    <property type="molecule type" value="Genomic_DNA"/>
</dbReference>
<proteinExistence type="predicted"/>